<dbReference type="InterPro" id="IPR038765">
    <property type="entry name" value="Papain-like_cys_pep_sf"/>
</dbReference>
<accession>A0AAD8MYM8</accession>
<reference evidence="1" key="2">
    <citation type="submission" date="2023-05" db="EMBL/GenBank/DDBJ databases">
        <authorList>
            <person name="Schelkunov M.I."/>
        </authorList>
    </citation>
    <scope>NUCLEOTIDE SEQUENCE</scope>
    <source>
        <strain evidence="1">Hsosn_3</strain>
        <tissue evidence="1">Leaf</tissue>
    </source>
</reference>
<protein>
    <submittedName>
        <fullName evidence="1">Uncharacterized protein</fullName>
    </submittedName>
</protein>
<sequence length="204" mass="23344">MPRVNWFEKLSRLKGYVKNQHDTSRSLIANNYRSRGWMLAVQDLVDNVIRFYPDEIPRHKGEMITCLGNSYPLYAQTALKYCKFRDIPYESDYPYTGTRNTKVSQNPIKWRPLLTPLSPAAGKDDNTNPSSADLVDEHAVAVIGMDTDLDIHEIQNSEGEEWSVNGVGRIRCSLVYNIPEQLDPSYTPLWERSSKESKGEKSSK</sequence>
<dbReference type="SUPFAM" id="SSF54001">
    <property type="entry name" value="Cysteine proteinases"/>
    <property type="match status" value="1"/>
</dbReference>
<organism evidence="1 2">
    <name type="scientific">Heracleum sosnowskyi</name>
    <dbReference type="NCBI Taxonomy" id="360622"/>
    <lineage>
        <taxon>Eukaryota</taxon>
        <taxon>Viridiplantae</taxon>
        <taxon>Streptophyta</taxon>
        <taxon>Embryophyta</taxon>
        <taxon>Tracheophyta</taxon>
        <taxon>Spermatophyta</taxon>
        <taxon>Magnoliopsida</taxon>
        <taxon>eudicotyledons</taxon>
        <taxon>Gunneridae</taxon>
        <taxon>Pentapetalae</taxon>
        <taxon>asterids</taxon>
        <taxon>campanulids</taxon>
        <taxon>Apiales</taxon>
        <taxon>Apiaceae</taxon>
        <taxon>Apioideae</taxon>
        <taxon>apioid superclade</taxon>
        <taxon>Tordylieae</taxon>
        <taxon>Tordyliinae</taxon>
        <taxon>Heracleum</taxon>
    </lineage>
</organism>
<gene>
    <name evidence="1" type="ORF">POM88_014021</name>
</gene>
<name>A0AAD8MYM8_9APIA</name>
<evidence type="ECO:0000313" key="2">
    <source>
        <dbReference type="Proteomes" id="UP001237642"/>
    </source>
</evidence>
<reference evidence="1" key="1">
    <citation type="submission" date="2023-02" db="EMBL/GenBank/DDBJ databases">
        <title>Genome of toxic invasive species Heracleum sosnowskyi carries increased number of genes despite the absence of recent whole-genome duplications.</title>
        <authorList>
            <person name="Schelkunov M."/>
            <person name="Shtratnikova V."/>
            <person name="Makarenko M."/>
            <person name="Klepikova A."/>
            <person name="Omelchenko D."/>
            <person name="Novikova G."/>
            <person name="Obukhova E."/>
            <person name="Bogdanov V."/>
            <person name="Penin A."/>
            <person name="Logacheva M."/>
        </authorList>
    </citation>
    <scope>NUCLEOTIDE SEQUENCE</scope>
    <source>
        <strain evidence="1">Hsosn_3</strain>
        <tissue evidence="1">Leaf</tissue>
    </source>
</reference>
<dbReference type="AlphaFoldDB" id="A0AAD8MYM8"/>
<proteinExistence type="predicted"/>
<dbReference type="Proteomes" id="UP001237642">
    <property type="component" value="Unassembled WGS sequence"/>
</dbReference>
<dbReference type="EMBL" id="JAUIZM010000003">
    <property type="protein sequence ID" value="KAK1394965.1"/>
    <property type="molecule type" value="Genomic_DNA"/>
</dbReference>
<keyword evidence="2" id="KW-1185">Reference proteome</keyword>
<comment type="caution">
    <text evidence="1">The sequence shown here is derived from an EMBL/GenBank/DDBJ whole genome shotgun (WGS) entry which is preliminary data.</text>
</comment>
<evidence type="ECO:0000313" key="1">
    <source>
        <dbReference type="EMBL" id="KAK1394965.1"/>
    </source>
</evidence>